<accession>A0ACD0NPM1</accession>
<organism evidence="1 2">
    <name type="scientific">Violaceomyces palustris</name>
    <dbReference type="NCBI Taxonomy" id="1673888"/>
    <lineage>
        <taxon>Eukaryota</taxon>
        <taxon>Fungi</taxon>
        <taxon>Dikarya</taxon>
        <taxon>Basidiomycota</taxon>
        <taxon>Ustilaginomycotina</taxon>
        <taxon>Ustilaginomycetes</taxon>
        <taxon>Violaceomycetales</taxon>
        <taxon>Violaceomycetaceae</taxon>
        <taxon>Violaceomyces</taxon>
    </lineage>
</organism>
<evidence type="ECO:0000313" key="1">
    <source>
        <dbReference type="EMBL" id="PWN47751.1"/>
    </source>
</evidence>
<name>A0ACD0NPM1_9BASI</name>
<dbReference type="Proteomes" id="UP000245626">
    <property type="component" value="Unassembled WGS sequence"/>
</dbReference>
<gene>
    <name evidence="1" type="ORF">IE53DRAFT_390102</name>
</gene>
<dbReference type="EMBL" id="KZ820348">
    <property type="protein sequence ID" value="PWN47751.1"/>
    <property type="molecule type" value="Genomic_DNA"/>
</dbReference>
<protein>
    <submittedName>
        <fullName evidence="1">Uncharacterized protein</fullName>
    </submittedName>
</protein>
<keyword evidence="2" id="KW-1185">Reference proteome</keyword>
<reference evidence="1 2" key="1">
    <citation type="journal article" date="2018" name="Mol. Biol. Evol.">
        <title>Broad Genomic Sampling Reveals a Smut Pathogenic Ancestry of the Fungal Clade Ustilaginomycotina.</title>
        <authorList>
            <person name="Kijpornyongpan T."/>
            <person name="Mondo S.J."/>
            <person name="Barry K."/>
            <person name="Sandor L."/>
            <person name="Lee J."/>
            <person name="Lipzen A."/>
            <person name="Pangilinan J."/>
            <person name="LaButti K."/>
            <person name="Hainaut M."/>
            <person name="Henrissat B."/>
            <person name="Grigoriev I.V."/>
            <person name="Spatafora J.W."/>
            <person name="Aime M.C."/>
        </authorList>
    </citation>
    <scope>NUCLEOTIDE SEQUENCE [LARGE SCALE GENOMIC DNA]</scope>
    <source>
        <strain evidence="1 2">SA 807</strain>
    </source>
</reference>
<evidence type="ECO:0000313" key="2">
    <source>
        <dbReference type="Proteomes" id="UP000245626"/>
    </source>
</evidence>
<sequence>MKGGALSKYDKVIPKSAVGGSSPPKRGLSVRSENDIASNRSKVEDPRKMDSPWGVFGARDEWRPLAPPSISRSGVNFKAEKHEGMENATDPTSPGKRMACKTILPNPSPSKKLESRRFRRLAQQHPIT</sequence>
<proteinExistence type="predicted"/>